<protein>
    <submittedName>
        <fullName evidence="7">Benzoylformate decarboxylase</fullName>
        <ecNumber evidence="7">4.1.1.7</ecNumber>
    </submittedName>
</protein>
<name>A0A6J4Q1J1_9ACTN</name>
<dbReference type="SUPFAM" id="SSF52467">
    <property type="entry name" value="DHS-like NAD/FAD-binding domain"/>
    <property type="match status" value="1"/>
</dbReference>
<evidence type="ECO:0000259" key="5">
    <source>
        <dbReference type="Pfam" id="PF02775"/>
    </source>
</evidence>
<sequence>MSTVREVTYELLRSLGMTKMFGNPGSTELAFLKDFPEDFTYVLGLHEGAVVGMADGYAQGTGRAAFVNLHTAAGLGNAGAAIMTAHHNRTPLVITAGQQDRRQIRHEPFLSGKLVEMALPYVKWSHQPERAEDVPAAIERAYHTAMQAPQGPVFVSVPMNDWEVEAEPVQSHEIDYRMAPNPEALDKVARLLESSERPAIVAGAGVDRAGAFYDAVDLAERLNAAVWTDPMHPRAGFPQDHPLFGGHLPLSQAPIADQLSEYDVVLVLGAPVFRYFPYDPGPPVKGNTQIIHVTDNPEEASRAATGTGVMGDVALAIRQLIERLPKEAGRPAPPPLKEVPTPEAEGSLPADYVLHTLAQHLPDRAVLVEETPSSRALLHKHIRIKSPGGFYAAASGGLGFGTSASIGLKLAQPDRPVVCVVGDGSLMYALQALWSAAHYGAAVAFVVMNNRQYKILRLLGEREDIGKGVPGLDLPGVDIVGLARNLGCEGASVESPEELPEALERALAAGHPYVLNVLVDPNVPKALG</sequence>
<dbReference type="PANTHER" id="PTHR18968">
    <property type="entry name" value="THIAMINE PYROPHOSPHATE ENZYMES"/>
    <property type="match status" value="1"/>
</dbReference>
<evidence type="ECO:0000256" key="3">
    <source>
        <dbReference type="RuleBase" id="RU362132"/>
    </source>
</evidence>
<evidence type="ECO:0000259" key="6">
    <source>
        <dbReference type="Pfam" id="PF02776"/>
    </source>
</evidence>
<evidence type="ECO:0000256" key="2">
    <source>
        <dbReference type="ARBA" id="ARBA00023052"/>
    </source>
</evidence>
<dbReference type="PROSITE" id="PS00187">
    <property type="entry name" value="TPP_ENZYMES"/>
    <property type="match status" value="1"/>
</dbReference>
<evidence type="ECO:0000259" key="4">
    <source>
        <dbReference type="Pfam" id="PF00205"/>
    </source>
</evidence>
<dbReference type="InterPro" id="IPR045229">
    <property type="entry name" value="TPP_enz"/>
</dbReference>
<keyword evidence="2 3" id="KW-0786">Thiamine pyrophosphate</keyword>
<dbReference type="InterPro" id="IPR000399">
    <property type="entry name" value="TPP-bd_CS"/>
</dbReference>
<dbReference type="InterPro" id="IPR029061">
    <property type="entry name" value="THDP-binding"/>
</dbReference>
<dbReference type="NCBIfam" id="NF005485">
    <property type="entry name" value="PRK07092.1"/>
    <property type="match status" value="1"/>
</dbReference>
<dbReference type="InterPro" id="IPR011766">
    <property type="entry name" value="TPP_enzyme_TPP-bd"/>
</dbReference>
<dbReference type="GO" id="GO:0000287">
    <property type="term" value="F:magnesium ion binding"/>
    <property type="evidence" value="ECO:0007669"/>
    <property type="project" value="InterPro"/>
</dbReference>
<dbReference type="InterPro" id="IPR029035">
    <property type="entry name" value="DHS-like_NAD/FAD-binding_dom"/>
</dbReference>
<organism evidence="7">
    <name type="scientific">uncultured Rubrobacteraceae bacterium</name>
    <dbReference type="NCBI Taxonomy" id="349277"/>
    <lineage>
        <taxon>Bacteria</taxon>
        <taxon>Bacillati</taxon>
        <taxon>Actinomycetota</taxon>
        <taxon>Rubrobacteria</taxon>
        <taxon>Rubrobacterales</taxon>
        <taxon>Rubrobacteraceae</taxon>
        <taxon>environmental samples</taxon>
    </lineage>
</organism>
<accession>A0A6J4Q1J1</accession>
<dbReference type="CDD" id="cd07035">
    <property type="entry name" value="TPP_PYR_POX_like"/>
    <property type="match status" value="1"/>
</dbReference>
<dbReference type="EC" id="4.1.1.7" evidence="7"/>
<keyword evidence="7" id="KW-0456">Lyase</keyword>
<dbReference type="InterPro" id="IPR012001">
    <property type="entry name" value="Thiamin_PyroP_enz_TPP-bd_dom"/>
</dbReference>
<evidence type="ECO:0000313" key="7">
    <source>
        <dbReference type="EMBL" id="CAA9431899.1"/>
    </source>
</evidence>
<gene>
    <name evidence="7" type="ORF">AVDCRST_MAG80-637</name>
</gene>
<dbReference type="Gene3D" id="3.40.50.970">
    <property type="match status" value="2"/>
</dbReference>
<comment type="similarity">
    <text evidence="1 3">Belongs to the TPP enzyme family.</text>
</comment>
<dbReference type="AlphaFoldDB" id="A0A6J4Q1J1"/>
<feature type="domain" description="Thiamine pyrophosphate enzyme central" evidence="4">
    <location>
        <begin position="185"/>
        <end position="320"/>
    </location>
</feature>
<dbReference type="Pfam" id="PF02776">
    <property type="entry name" value="TPP_enzyme_N"/>
    <property type="match status" value="1"/>
</dbReference>
<feature type="domain" description="Thiamine pyrophosphate enzyme TPP-binding" evidence="5">
    <location>
        <begin position="377"/>
        <end position="517"/>
    </location>
</feature>
<dbReference type="SUPFAM" id="SSF52518">
    <property type="entry name" value="Thiamin diphosphate-binding fold (THDP-binding)"/>
    <property type="match status" value="2"/>
</dbReference>
<dbReference type="GO" id="GO:0030976">
    <property type="term" value="F:thiamine pyrophosphate binding"/>
    <property type="evidence" value="ECO:0007669"/>
    <property type="project" value="InterPro"/>
</dbReference>
<feature type="domain" description="Thiamine pyrophosphate enzyme N-terminal TPP-binding" evidence="6">
    <location>
        <begin position="3"/>
        <end position="107"/>
    </location>
</feature>
<evidence type="ECO:0000256" key="1">
    <source>
        <dbReference type="ARBA" id="ARBA00007812"/>
    </source>
</evidence>
<proteinExistence type="inferred from homology"/>
<dbReference type="InterPro" id="IPR012000">
    <property type="entry name" value="Thiamin_PyroP_enz_cen_dom"/>
</dbReference>
<dbReference type="PANTHER" id="PTHR18968:SF133">
    <property type="entry name" value="BENZOYLFORMATE DECARBOXYLASE"/>
    <property type="match status" value="1"/>
</dbReference>
<reference evidence="7" key="1">
    <citation type="submission" date="2020-02" db="EMBL/GenBank/DDBJ databases">
        <authorList>
            <person name="Meier V. D."/>
        </authorList>
    </citation>
    <scope>NUCLEOTIDE SEQUENCE</scope>
    <source>
        <strain evidence="7">AVDCRST_MAG80</strain>
    </source>
</reference>
<dbReference type="GO" id="GO:0050660">
    <property type="term" value="F:flavin adenine dinucleotide binding"/>
    <property type="evidence" value="ECO:0007669"/>
    <property type="project" value="TreeGrafter"/>
</dbReference>
<dbReference type="GO" id="GO:0003984">
    <property type="term" value="F:acetolactate synthase activity"/>
    <property type="evidence" value="ECO:0007669"/>
    <property type="project" value="TreeGrafter"/>
</dbReference>
<dbReference type="CDD" id="cd02002">
    <property type="entry name" value="TPP_BFDC"/>
    <property type="match status" value="1"/>
</dbReference>
<dbReference type="Pfam" id="PF00205">
    <property type="entry name" value="TPP_enzyme_M"/>
    <property type="match status" value="1"/>
</dbReference>
<dbReference type="Pfam" id="PF02775">
    <property type="entry name" value="TPP_enzyme_C"/>
    <property type="match status" value="1"/>
</dbReference>
<dbReference type="Gene3D" id="3.40.50.1220">
    <property type="entry name" value="TPP-binding domain"/>
    <property type="match status" value="1"/>
</dbReference>
<dbReference type="GO" id="GO:0050695">
    <property type="term" value="F:benzoylformate decarboxylase activity"/>
    <property type="evidence" value="ECO:0007669"/>
    <property type="project" value="UniProtKB-EC"/>
</dbReference>
<dbReference type="EMBL" id="CADCVC010000053">
    <property type="protein sequence ID" value="CAA9431899.1"/>
    <property type="molecule type" value="Genomic_DNA"/>
</dbReference>